<dbReference type="AlphaFoldDB" id="U9SQR2"/>
<dbReference type="EMBL" id="KI299611">
    <property type="protein sequence ID" value="ERZ97446.1"/>
    <property type="molecule type" value="Genomic_DNA"/>
</dbReference>
<protein>
    <submittedName>
        <fullName evidence="1">Uncharacterized protein</fullName>
    </submittedName>
</protein>
<organism evidence="1">
    <name type="scientific">Rhizophagus irregularis (strain DAOM 181602 / DAOM 197198 / MUCL 43194)</name>
    <name type="common">Arbuscular mycorrhizal fungus</name>
    <name type="synonym">Glomus intraradices</name>
    <dbReference type="NCBI Taxonomy" id="747089"/>
    <lineage>
        <taxon>Eukaryota</taxon>
        <taxon>Fungi</taxon>
        <taxon>Fungi incertae sedis</taxon>
        <taxon>Mucoromycota</taxon>
        <taxon>Glomeromycotina</taxon>
        <taxon>Glomeromycetes</taxon>
        <taxon>Glomerales</taxon>
        <taxon>Glomeraceae</taxon>
        <taxon>Rhizophagus</taxon>
    </lineage>
</organism>
<proteinExistence type="predicted"/>
<name>U9SQR2_RHIID</name>
<dbReference type="VEuPathDB" id="FungiDB:RhiirFUN_008464"/>
<dbReference type="HOGENOM" id="CLU_1876535_0_0_1"/>
<evidence type="ECO:0000313" key="1">
    <source>
        <dbReference type="EMBL" id="ERZ97446.1"/>
    </source>
</evidence>
<gene>
    <name evidence="1" type="ORF">GLOINDRAFT_330212</name>
</gene>
<reference evidence="1" key="1">
    <citation type="submission" date="2013-07" db="EMBL/GenBank/DDBJ databases">
        <title>The genome of an arbuscular mycorrhizal fungus provides insights into the evolution of the oldest plant symbiosis.</title>
        <authorList>
            <consortium name="DOE Joint Genome Institute"/>
            <person name="Tisserant E."/>
            <person name="Malbreil M."/>
            <person name="Kuo A."/>
            <person name="Kohler A."/>
            <person name="Symeonidi A."/>
            <person name="Balestrini R."/>
            <person name="Charron P."/>
            <person name="Duensing N."/>
            <person name="Frei-dit-Frey N."/>
            <person name="Gianinazzi-Pearson V."/>
            <person name="Gilbert B."/>
            <person name="Handa Y."/>
            <person name="Hijri M."/>
            <person name="Kaul R."/>
            <person name="Kawaguchi M."/>
            <person name="Krajinski F."/>
            <person name="Lammers P."/>
            <person name="Lapierre D."/>
            <person name="Masclaux F.G."/>
            <person name="Murat C."/>
            <person name="Morin E."/>
            <person name="Ndikumana S."/>
            <person name="Pagni M."/>
            <person name="Petitpierre D."/>
            <person name="Requena N."/>
            <person name="Rosikiewicz P."/>
            <person name="Riley R."/>
            <person name="Saito K."/>
            <person name="San Clemente H."/>
            <person name="Shapiro H."/>
            <person name="van Tuinen D."/>
            <person name="Becard G."/>
            <person name="Bonfante P."/>
            <person name="Paszkowski U."/>
            <person name="Shachar-Hill Y."/>
            <person name="Young J.P."/>
            <person name="Sanders I.R."/>
            <person name="Henrissat B."/>
            <person name="Rensing S.A."/>
            <person name="Grigoriev I.V."/>
            <person name="Corradi N."/>
            <person name="Roux C."/>
            <person name="Martin F."/>
        </authorList>
    </citation>
    <scope>NUCLEOTIDE SEQUENCE</scope>
    <source>
        <strain evidence="1">DAOM 197198</strain>
    </source>
</reference>
<sequence>MNTVLEYDKEFDKFVTVENVKGMKFHENIFLVLSVPQRNIPVGVFLKHIGSTIGNSTVEKLRLPQQLKKKKLSSFPKILFRGTTLYGLSLHDKFSYEKQREHIVMELLGTLKIDLPDRGSIDELVLSFGQMDKIIF</sequence>
<accession>U9SQR2</accession>